<reference evidence="5" key="2">
    <citation type="submission" date="2016-10" db="EMBL/GenBank/DDBJ databases">
        <authorList>
            <person name="Bumgarner R.E."/>
            <person name="Fredricks D.N."/>
            <person name="Srinivasan S."/>
        </authorList>
    </citation>
    <scope>NUCLEOTIDE SEQUENCE [LARGE SCALE GENOMIC DNA]</scope>
    <source>
        <strain evidence="5">KA00225</strain>
    </source>
</reference>
<dbReference type="Proteomes" id="UP000236146">
    <property type="component" value="Unassembled WGS sequence"/>
</dbReference>
<evidence type="ECO:0000313" key="3">
    <source>
        <dbReference type="EMBL" id="PNS43450.1"/>
    </source>
</evidence>
<keyword evidence="1" id="KW-0812">Transmembrane</keyword>
<evidence type="ECO:0000313" key="2">
    <source>
        <dbReference type="EMBL" id="KXA21455.1"/>
    </source>
</evidence>
<dbReference type="EMBL" id="LRQB01000031">
    <property type="protein sequence ID" value="KXA21455.1"/>
    <property type="molecule type" value="Genomic_DNA"/>
</dbReference>
<dbReference type="OrthoDB" id="3243146at2"/>
<keyword evidence="1" id="KW-0472">Membrane</keyword>
<name>A0A133NYW0_GARVA</name>
<proteinExistence type="predicted"/>
<keyword evidence="1" id="KW-1133">Transmembrane helix</keyword>
<accession>A0A133NYW0</accession>
<dbReference type="EMBL" id="MNLH01000002">
    <property type="protein sequence ID" value="PNS43450.1"/>
    <property type="molecule type" value="Genomic_DNA"/>
</dbReference>
<feature type="transmembrane region" description="Helical" evidence="1">
    <location>
        <begin position="6"/>
        <end position="26"/>
    </location>
</feature>
<comment type="caution">
    <text evidence="2">The sequence shown here is derived from an EMBL/GenBank/DDBJ whole genome shotgun (WGS) entry which is preliminary data.</text>
</comment>
<feature type="transmembrane region" description="Helical" evidence="1">
    <location>
        <begin position="46"/>
        <end position="64"/>
    </location>
</feature>
<evidence type="ECO:0000313" key="4">
    <source>
        <dbReference type="Proteomes" id="UP000070687"/>
    </source>
</evidence>
<reference evidence="3" key="3">
    <citation type="submission" date="2016-10" db="EMBL/GenBank/DDBJ databases">
        <authorList>
            <person name="Varghese N."/>
        </authorList>
    </citation>
    <scope>NUCLEOTIDE SEQUENCE [LARGE SCALE GENOMIC DNA]</scope>
    <source>
        <strain evidence="3">KA00225</strain>
    </source>
</reference>
<sequence>MLIRILAAFILINALIAYSGLVTYMAHLMQESANKTHTPKTRWQKLTLALIFTSVTVCVLVETLSDNQTIRTITLAAFAFLIGNFSGGMYQKIKTSNEKKEQE</sequence>
<protein>
    <submittedName>
        <fullName evidence="2">Uncharacterized protein</fullName>
    </submittedName>
</protein>
<feature type="transmembrane region" description="Helical" evidence="1">
    <location>
        <begin position="70"/>
        <end position="90"/>
    </location>
</feature>
<reference evidence="2 4" key="1">
    <citation type="submission" date="2016-01" db="EMBL/GenBank/DDBJ databases">
        <authorList>
            <person name="Oliw E.H."/>
        </authorList>
    </citation>
    <scope>NUCLEOTIDE SEQUENCE [LARGE SCALE GENOMIC DNA]</scope>
    <source>
        <strain evidence="2 4">PSS_7772B</strain>
    </source>
</reference>
<gene>
    <name evidence="3" type="ORF">BFS05_02415</name>
    <name evidence="2" type="ORF">HMPREF3208_00549</name>
</gene>
<evidence type="ECO:0000313" key="5">
    <source>
        <dbReference type="Proteomes" id="UP000236146"/>
    </source>
</evidence>
<organism evidence="2 4">
    <name type="scientific">Gardnerella vaginalis</name>
    <dbReference type="NCBI Taxonomy" id="2702"/>
    <lineage>
        <taxon>Bacteria</taxon>
        <taxon>Bacillati</taxon>
        <taxon>Actinomycetota</taxon>
        <taxon>Actinomycetes</taxon>
        <taxon>Bifidobacteriales</taxon>
        <taxon>Bifidobacteriaceae</taxon>
        <taxon>Gardnerella</taxon>
    </lineage>
</organism>
<dbReference type="PATRIC" id="fig|2702.100.peg.528"/>
<dbReference type="Proteomes" id="UP000070687">
    <property type="component" value="Unassembled WGS sequence"/>
</dbReference>
<dbReference type="AlphaFoldDB" id="A0A133NYW0"/>
<evidence type="ECO:0000256" key="1">
    <source>
        <dbReference type="SAM" id="Phobius"/>
    </source>
</evidence>